<dbReference type="EMBL" id="JANPWB010000014">
    <property type="protein sequence ID" value="KAJ1096188.1"/>
    <property type="molecule type" value="Genomic_DNA"/>
</dbReference>
<name>A0AAV7LZ21_PLEWA</name>
<reference evidence="2" key="1">
    <citation type="journal article" date="2022" name="bioRxiv">
        <title>Sequencing and chromosome-scale assembly of the giantPleurodeles waltlgenome.</title>
        <authorList>
            <person name="Brown T."/>
            <person name="Elewa A."/>
            <person name="Iarovenko S."/>
            <person name="Subramanian E."/>
            <person name="Araus A.J."/>
            <person name="Petzold A."/>
            <person name="Susuki M."/>
            <person name="Suzuki K.-i.T."/>
            <person name="Hayashi T."/>
            <person name="Toyoda A."/>
            <person name="Oliveira C."/>
            <person name="Osipova E."/>
            <person name="Leigh N.D."/>
            <person name="Simon A."/>
            <person name="Yun M.H."/>
        </authorList>
    </citation>
    <scope>NUCLEOTIDE SEQUENCE</scope>
    <source>
        <strain evidence="2">20211129_DDA</strain>
        <tissue evidence="2">Liver</tissue>
    </source>
</reference>
<gene>
    <name evidence="2" type="ORF">NDU88_001332</name>
</gene>
<protein>
    <submittedName>
        <fullName evidence="2">Uncharacterized protein</fullName>
    </submittedName>
</protein>
<keyword evidence="3" id="KW-1185">Reference proteome</keyword>
<evidence type="ECO:0000313" key="3">
    <source>
        <dbReference type="Proteomes" id="UP001066276"/>
    </source>
</evidence>
<sequence length="801" mass="87111">MDIHTLKEQFWQIERQISDFFDEYVVTYTRNLARGLFSSNHISLLPEPDILLFCKVKEVTEQLMETTASFPENIPVQLTESLTSLRDLTPLGSKDESESSKGSVSATLSEQIKSKEEDNAVADSNSCTMRNQDMTLLESKGKLCNSVEESESRDDSGSCPAMNKPADSAVQMAHTPDISDCGDTPALSNAIIEFADNEETVPVSSELMDFSGLEAIPAVIRNVIDFSESLQISSVSKKTVEISDKEESQQSETEQHVIRNDSLLLELGTVAASTTDPDLLIPANVYPVSSSTVSEEQISDLPESDLDVKPATPMSPAVSLKLKTPDSQQSETEAQVLKDVIFPTKTKDLNLNLVFEDLMISTILSVLLQETIIHSKATAANLGKSVKAISEETPFLFLSKEQPFSVNRVEDQLPVVETLCKETISDTTNTPQSTCNEEISVLSEDHPKELACGTSTFSGVNPVSKDFKTLVAPEFDTPKSSKTKENSDFFFVILRKPVPHVSQVSKLCKPQTTTNANTAAETDISYLLEGVTDLTVTNTPIISSKEESIKQETNVLKNTAHNAIPDLLAPESTSPETNSMHSSHINRTIKRKDIRAHMDINTCFAHWKIHLWQDCKLIHQGTLPGSHVGCNASSGVRLTLRPPASREHSEHSGRPQRVACGQHYAHPGGMNSEGGVPGLCTWGAVLPLGDREERTEGTPIESQPGALLVRLSEPGATWVELSQPGAPHVGLGTLEAMGAELNWRWKPVTGTVPGRTAALIHEASQLCLGAQHRGGPGLKLNAGRGESAGSHPPCGDPRTWR</sequence>
<dbReference type="AlphaFoldDB" id="A0AAV7LZ21"/>
<feature type="region of interest" description="Disordered" evidence="1">
    <location>
        <begin position="778"/>
        <end position="801"/>
    </location>
</feature>
<comment type="caution">
    <text evidence="2">The sequence shown here is derived from an EMBL/GenBank/DDBJ whole genome shotgun (WGS) entry which is preliminary data.</text>
</comment>
<proteinExistence type="predicted"/>
<evidence type="ECO:0000256" key="1">
    <source>
        <dbReference type="SAM" id="MobiDB-lite"/>
    </source>
</evidence>
<evidence type="ECO:0000313" key="2">
    <source>
        <dbReference type="EMBL" id="KAJ1096188.1"/>
    </source>
</evidence>
<feature type="region of interest" description="Disordered" evidence="1">
    <location>
        <begin position="88"/>
        <end position="123"/>
    </location>
</feature>
<organism evidence="2 3">
    <name type="scientific">Pleurodeles waltl</name>
    <name type="common">Iberian ribbed newt</name>
    <dbReference type="NCBI Taxonomy" id="8319"/>
    <lineage>
        <taxon>Eukaryota</taxon>
        <taxon>Metazoa</taxon>
        <taxon>Chordata</taxon>
        <taxon>Craniata</taxon>
        <taxon>Vertebrata</taxon>
        <taxon>Euteleostomi</taxon>
        <taxon>Amphibia</taxon>
        <taxon>Batrachia</taxon>
        <taxon>Caudata</taxon>
        <taxon>Salamandroidea</taxon>
        <taxon>Salamandridae</taxon>
        <taxon>Pleurodelinae</taxon>
        <taxon>Pleurodeles</taxon>
    </lineage>
</organism>
<feature type="region of interest" description="Disordered" evidence="1">
    <location>
        <begin position="145"/>
        <end position="165"/>
    </location>
</feature>
<accession>A0AAV7LZ21</accession>
<dbReference type="Proteomes" id="UP001066276">
    <property type="component" value="Chromosome 10"/>
</dbReference>